<proteinExistence type="predicted"/>
<reference evidence="3" key="1">
    <citation type="submission" date="2008-10" db="EMBL/GenBank/DDBJ databases">
        <authorList>
            <person name="Molnar K."/>
        </authorList>
    </citation>
    <scope>NUCLEOTIDE SEQUENCE [LARGE SCALE GENOMIC DNA]</scope>
    <source>
        <strain evidence="3">NRRL 15998</strain>
    </source>
</reference>
<sequence length="33" mass="3736">MTRPRAYTARADVFPTPSPYIPQSPYSRKAGPR</sequence>
<reference evidence="3" key="2">
    <citation type="submission" date="2008-12" db="EMBL/GenBank/DDBJ databases">
        <title>Annotation of Streptomyces roseosporus strain NRRL 15998.</title>
        <authorList>
            <consortium name="The Broad Institute Genome Sequencing Platform"/>
            <consortium name="Broad Institute Microbial Sequencing Center"/>
            <person name="Fischbach M."/>
            <person name="Ward D."/>
            <person name="Young S."/>
            <person name="Kodira C.D."/>
            <person name="Zeng Q."/>
            <person name="Koehrsen M."/>
            <person name="Godfrey P."/>
            <person name="Alvarado L."/>
            <person name="Berlin A.M."/>
            <person name="Borenstein D."/>
            <person name="Chen Z."/>
            <person name="Engels R."/>
            <person name="Freedman E."/>
            <person name="Gellesch M."/>
            <person name="Goldberg J."/>
            <person name="Griggs A."/>
            <person name="Gujja S."/>
            <person name="Heiman D.I."/>
            <person name="Hepburn T.A."/>
            <person name="Howarth C."/>
            <person name="Jen D."/>
            <person name="Larson L."/>
            <person name="Lewis B."/>
            <person name="Mehta T."/>
            <person name="Park D."/>
            <person name="Pearson M."/>
            <person name="Roberts A."/>
            <person name="Saif S."/>
            <person name="Shea T.D."/>
            <person name="Shenoy N."/>
            <person name="Sisk P."/>
            <person name="Stolte C."/>
            <person name="Sykes S.N."/>
            <person name="Walk T."/>
            <person name="White J."/>
            <person name="Yandava C."/>
            <person name="Straight P."/>
            <person name="Clardy J."/>
            <person name="Hung D."/>
            <person name="Kolter R."/>
            <person name="Mekalanos J."/>
            <person name="Walker S."/>
            <person name="Walsh C.T."/>
            <person name="Wieland B.L.C."/>
            <person name="Ilzarbe M."/>
            <person name="Galagan J."/>
            <person name="Nusbaum C."/>
            <person name="Birren B."/>
        </authorList>
    </citation>
    <scope>NUCLEOTIDE SEQUENCE [LARGE SCALE GENOMIC DNA]</scope>
    <source>
        <strain evidence="3">NRRL 15998</strain>
    </source>
</reference>
<accession>D6ATC4</accession>
<name>D6ATC4_STRFL</name>
<organism evidence="2 3">
    <name type="scientific">Streptomyces filamentosus NRRL 15998</name>
    <dbReference type="NCBI Taxonomy" id="457431"/>
    <lineage>
        <taxon>Bacteria</taxon>
        <taxon>Bacillati</taxon>
        <taxon>Actinomycetota</taxon>
        <taxon>Actinomycetes</taxon>
        <taxon>Kitasatosporales</taxon>
        <taxon>Streptomycetaceae</taxon>
        <taxon>Streptomyces</taxon>
    </lineage>
</organism>
<protein>
    <submittedName>
        <fullName evidence="2">Predicted protein</fullName>
    </submittedName>
</protein>
<evidence type="ECO:0000256" key="1">
    <source>
        <dbReference type="SAM" id="MobiDB-lite"/>
    </source>
</evidence>
<dbReference type="AlphaFoldDB" id="D6ATC4"/>
<dbReference type="Proteomes" id="UP000003986">
    <property type="component" value="Unassembled WGS sequence"/>
</dbReference>
<gene>
    <name evidence="2" type="ORF">SSGG_05568</name>
</gene>
<dbReference type="EMBL" id="DS999644">
    <property type="protein sequence ID" value="EFE78201.2"/>
    <property type="molecule type" value="Genomic_DNA"/>
</dbReference>
<evidence type="ECO:0000313" key="2">
    <source>
        <dbReference type="EMBL" id="EFE78201.2"/>
    </source>
</evidence>
<evidence type="ECO:0000313" key="3">
    <source>
        <dbReference type="Proteomes" id="UP000003986"/>
    </source>
</evidence>
<feature type="region of interest" description="Disordered" evidence="1">
    <location>
        <begin position="1"/>
        <end position="33"/>
    </location>
</feature>